<dbReference type="EMBL" id="BMAC01001071">
    <property type="protein sequence ID" value="GFQ05466.1"/>
    <property type="molecule type" value="Genomic_DNA"/>
</dbReference>
<comment type="caution">
    <text evidence="1">The sequence shown here is derived from an EMBL/GenBank/DDBJ whole genome shotgun (WGS) entry which is preliminary data.</text>
</comment>
<name>A0A830DF26_9LAMI</name>
<evidence type="ECO:0000313" key="1">
    <source>
        <dbReference type="EMBL" id="GFQ05466.1"/>
    </source>
</evidence>
<dbReference type="AlphaFoldDB" id="A0A830DF26"/>
<organism evidence="1 2">
    <name type="scientific">Phtheirospermum japonicum</name>
    <dbReference type="NCBI Taxonomy" id="374723"/>
    <lineage>
        <taxon>Eukaryota</taxon>
        <taxon>Viridiplantae</taxon>
        <taxon>Streptophyta</taxon>
        <taxon>Embryophyta</taxon>
        <taxon>Tracheophyta</taxon>
        <taxon>Spermatophyta</taxon>
        <taxon>Magnoliopsida</taxon>
        <taxon>eudicotyledons</taxon>
        <taxon>Gunneridae</taxon>
        <taxon>Pentapetalae</taxon>
        <taxon>asterids</taxon>
        <taxon>lamiids</taxon>
        <taxon>Lamiales</taxon>
        <taxon>Orobanchaceae</taxon>
        <taxon>Orobanchaceae incertae sedis</taxon>
        <taxon>Phtheirospermum</taxon>
    </lineage>
</organism>
<evidence type="ECO:0000313" key="2">
    <source>
        <dbReference type="Proteomes" id="UP000653305"/>
    </source>
</evidence>
<sequence>MTTICSTHRRSLRRGSTSLSALFNPKTPSWMSNARVALTQPLCSATHRQLLCAVIVRWCCANHRRACSSHRGLLLQKKG</sequence>
<accession>A0A830DF26</accession>
<gene>
    <name evidence="1" type="ORF">PHJA_002690700</name>
</gene>
<reference evidence="1" key="1">
    <citation type="submission" date="2020-07" db="EMBL/GenBank/DDBJ databases">
        <title>Ethylene signaling mediates host invasion by parasitic plants.</title>
        <authorList>
            <person name="Yoshida S."/>
        </authorList>
    </citation>
    <scope>NUCLEOTIDE SEQUENCE</scope>
    <source>
        <strain evidence="1">Okayama</strain>
    </source>
</reference>
<proteinExistence type="predicted"/>
<protein>
    <submittedName>
        <fullName evidence="1">40S ribosomal protein s27-2</fullName>
    </submittedName>
</protein>
<keyword evidence="1" id="KW-0687">Ribonucleoprotein</keyword>
<dbReference type="Proteomes" id="UP000653305">
    <property type="component" value="Unassembled WGS sequence"/>
</dbReference>
<keyword evidence="1" id="KW-0689">Ribosomal protein</keyword>
<dbReference type="GO" id="GO:0005840">
    <property type="term" value="C:ribosome"/>
    <property type="evidence" value="ECO:0007669"/>
    <property type="project" value="UniProtKB-KW"/>
</dbReference>
<keyword evidence="2" id="KW-1185">Reference proteome</keyword>